<dbReference type="AlphaFoldDB" id="A0A419PJE5"/>
<name>A0A419PJE5_CLOSI</name>
<dbReference type="InParanoid" id="A0A419PJE5"/>
<accession>A0A419PJE5</accession>
<comment type="caution">
    <text evidence="1">The sequence shown here is derived from an EMBL/GenBank/DDBJ whole genome shotgun (WGS) entry which is preliminary data.</text>
</comment>
<reference evidence="1 2" key="1">
    <citation type="journal article" date="2018" name="Biotechnol. Adv.">
        <title>Improved genomic resources and new bioinformatic workflow for the carcinogenic parasite Clonorchis sinensis: Biotechnological implications.</title>
        <authorList>
            <person name="Wang D."/>
            <person name="Korhonen P.K."/>
            <person name="Gasser R.B."/>
            <person name="Young N.D."/>
        </authorList>
    </citation>
    <scope>NUCLEOTIDE SEQUENCE [LARGE SCALE GENOMIC DNA]</scope>
    <source>
        <strain evidence="1">Cs-k2</strain>
    </source>
</reference>
<gene>
    <name evidence="1" type="ORF">CSKR_106477</name>
</gene>
<protein>
    <submittedName>
        <fullName evidence="1">Uncharacterized protein</fullName>
    </submittedName>
</protein>
<keyword evidence="2" id="KW-1185">Reference proteome</keyword>
<sequence length="175" mass="19673">MSQVQDFGAKILKRLLSSGGILCDEARAEGRSSDDKGTAAFHVSQGFCSSSTRCTTIIQCRHTKIIRRNSFVDRSEENNFARGLKLSCGKPSARCLSLFWQPGSIPVVVLPSGGMAPMHRRGATAERFCFILHLRRRSERSHMITIFGWHWTKPSDKYTHLQINLALRDTHLEPS</sequence>
<evidence type="ECO:0000313" key="1">
    <source>
        <dbReference type="EMBL" id="KAG5455218.1"/>
    </source>
</evidence>
<evidence type="ECO:0000313" key="2">
    <source>
        <dbReference type="Proteomes" id="UP000286415"/>
    </source>
</evidence>
<dbReference type="Proteomes" id="UP000286415">
    <property type="component" value="Unassembled WGS sequence"/>
</dbReference>
<proteinExistence type="predicted"/>
<organism evidence="1 2">
    <name type="scientific">Clonorchis sinensis</name>
    <name type="common">Chinese liver fluke</name>
    <dbReference type="NCBI Taxonomy" id="79923"/>
    <lineage>
        <taxon>Eukaryota</taxon>
        <taxon>Metazoa</taxon>
        <taxon>Spiralia</taxon>
        <taxon>Lophotrochozoa</taxon>
        <taxon>Platyhelminthes</taxon>
        <taxon>Trematoda</taxon>
        <taxon>Digenea</taxon>
        <taxon>Opisthorchiida</taxon>
        <taxon>Opisthorchiata</taxon>
        <taxon>Opisthorchiidae</taxon>
        <taxon>Clonorchis</taxon>
    </lineage>
</organism>
<dbReference type="EMBL" id="NIRI02000005">
    <property type="protein sequence ID" value="KAG5455218.1"/>
    <property type="molecule type" value="Genomic_DNA"/>
</dbReference>
<reference evidence="1 2" key="2">
    <citation type="journal article" date="2021" name="Genomics">
        <title>High-quality reference genome for Clonorchis sinensis.</title>
        <authorList>
            <person name="Young N.D."/>
            <person name="Stroehlein A.J."/>
            <person name="Kinkar L."/>
            <person name="Wang T."/>
            <person name="Sohn W.M."/>
            <person name="Chang B.C.H."/>
            <person name="Kaur P."/>
            <person name="Weisz D."/>
            <person name="Dudchenko O."/>
            <person name="Aiden E.L."/>
            <person name="Korhonen P.K."/>
            <person name="Gasser R.B."/>
        </authorList>
    </citation>
    <scope>NUCLEOTIDE SEQUENCE [LARGE SCALE GENOMIC DNA]</scope>
    <source>
        <strain evidence="1">Cs-k2</strain>
    </source>
</reference>